<sequence length="161" mass="18495">MILLTLIGLSTILGVFSGSMSPSERARSERSQHDIKKIEPGSYLLVSFKRKTALNDKVLIIKDWSGNLYVHLLPTKNKTVSLPDRYWGWAVYGCKDFGPETDKNNNIIKNGSIKCHDTDMPEWFDPNQWLWSYSGKAAHEWLPNMFSPKYEIKEDILFING</sequence>
<accession>A0A3B0XQN2</accession>
<name>A0A3B0XQN2_9ZZZZ</name>
<dbReference type="AlphaFoldDB" id="A0A3B0XQN2"/>
<proteinExistence type="predicted"/>
<evidence type="ECO:0000313" key="1">
    <source>
        <dbReference type="EMBL" id="VAW70755.1"/>
    </source>
</evidence>
<organism evidence="1">
    <name type="scientific">hydrothermal vent metagenome</name>
    <dbReference type="NCBI Taxonomy" id="652676"/>
    <lineage>
        <taxon>unclassified sequences</taxon>
        <taxon>metagenomes</taxon>
        <taxon>ecological metagenomes</taxon>
    </lineage>
</organism>
<protein>
    <submittedName>
        <fullName evidence="1">Uncharacterized protein</fullName>
    </submittedName>
</protein>
<reference evidence="1" key="1">
    <citation type="submission" date="2018-06" db="EMBL/GenBank/DDBJ databases">
        <authorList>
            <person name="Zhirakovskaya E."/>
        </authorList>
    </citation>
    <scope>NUCLEOTIDE SEQUENCE</scope>
</reference>
<dbReference type="EMBL" id="UOFJ01000551">
    <property type="protein sequence ID" value="VAW70755.1"/>
    <property type="molecule type" value="Genomic_DNA"/>
</dbReference>
<gene>
    <name evidence="1" type="ORF">MNBD_GAMMA10-2712</name>
</gene>